<feature type="non-terminal residue" evidence="6">
    <location>
        <position position="1"/>
    </location>
</feature>
<feature type="region of interest" description="Disordered" evidence="2">
    <location>
        <begin position="535"/>
        <end position="555"/>
    </location>
</feature>
<dbReference type="RefSeq" id="WP_377303886.1">
    <property type="nucleotide sequence ID" value="NZ_JBHRTI010000004.1"/>
</dbReference>
<dbReference type="NCBIfam" id="TIGR03361">
    <property type="entry name" value="VI_Rhs_Vgr"/>
    <property type="match status" value="1"/>
</dbReference>
<dbReference type="Gene3D" id="2.40.50.230">
    <property type="entry name" value="Gp5 N-terminal domain"/>
    <property type="match status" value="1"/>
</dbReference>
<dbReference type="InterPro" id="IPR006531">
    <property type="entry name" value="Gp5/Vgr_OB"/>
</dbReference>
<evidence type="ECO:0000256" key="1">
    <source>
        <dbReference type="ARBA" id="ARBA00005558"/>
    </source>
</evidence>
<dbReference type="NCBIfam" id="TIGR01646">
    <property type="entry name" value="vgr_GE"/>
    <property type="match status" value="1"/>
</dbReference>
<keyword evidence="7" id="KW-1185">Reference proteome</keyword>
<feature type="domain" description="Putative type VI secretion system Rhs element associated Vgr" evidence="5">
    <location>
        <begin position="416"/>
        <end position="533"/>
    </location>
</feature>
<feature type="region of interest" description="Disordered" evidence="2">
    <location>
        <begin position="240"/>
        <end position="260"/>
    </location>
</feature>
<feature type="compositionally biased region" description="Basic and acidic residues" evidence="2">
    <location>
        <begin position="541"/>
        <end position="555"/>
    </location>
</feature>
<evidence type="ECO:0000259" key="5">
    <source>
        <dbReference type="Pfam" id="PF13296"/>
    </source>
</evidence>
<dbReference type="Gene3D" id="2.30.110.50">
    <property type="match status" value="1"/>
</dbReference>
<evidence type="ECO:0000256" key="2">
    <source>
        <dbReference type="SAM" id="MobiDB-lite"/>
    </source>
</evidence>
<evidence type="ECO:0000259" key="3">
    <source>
        <dbReference type="Pfam" id="PF04717"/>
    </source>
</evidence>
<dbReference type="EMBL" id="JBHRTI010000004">
    <property type="protein sequence ID" value="MFC3148185.1"/>
    <property type="molecule type" value="Genomic_DNA"/>
</dbReference>
<evidence type="ECO:0000259" key="4">
    <source>
        <dbReference type="Pfam" id="PF10106"/>
    </source>
</evidence>
<evidence type="ECO:0000313" key="6">
    <source>
        <dbReference type="EMBL" id="MFC3148185.1"/>
    </source>
</evidence>
<protein>
    <submittedName>
        <fullName evidence="6">Type VI secretion system Vgr family protein</fullName>
    </submittedName>
</protein>
<comment type="similarity">
    <text evidence="1">Belongs to the VgrG protein family.</text>
</comment>
<dbReference type="InterPro" id="IPR006533">
    <property type="entry name" value="T6SS_Vgr_RhsGE"/>
</dbReference>
<evidence type="ECO:0000313" key="7">
    <source>
        <dbReference type="Proteomes" id="UP001595556"/>
    </source>
</evidence>
<dbReference type="Proteomes" id="UP001595556">
    <property type="component" value="Unassembled WGS sequence"/>
</dbReference>
<feature type="domain" description="Gp5/Type VI secretion system Vgr protein OB-fold" evidence="3">
    <location>
        <begin position="321"/>
        <end position="389"/>
    </location>
</feature>
<accession>A0ABV7H320</accession>
<dbReference type="SUPFAM" id="SSF69349">
    <property type="entry name" value="Phage fibre proteins"/>
    <property type="match status" value="1"/>
</dbReference>
<dbReference type="Pfam" id="PF04717">
    <property type="entry name" value="Phage_base_V"/>
    <property type="match status" value="1"/>
</dbReference>
<feature type="region of interest" description="Disordered" evidence="2">
    <location>
        <begin position="792"/>
        <end position="812"/>
    </location>
</feature>
<dbReference type="InterPro" id="IPR018769">
    <property type="entry name" value="VgrG2_DUF2345"/>
</dbReference>
<dbReference type="Pfam" id="PF10106">
    <property type="entry name" value="DUF2345"/>
    <property type="match status" value="1"/>
</dbReference>
<proteinExistence type="inferred from homology"/>
<organism evidence="6 7">
    <name type="scientific">Piscinibacterium candidicorallinum</name>
    <dbReference type="NCBI Taxonomy" id="1793872"/>
    <lineage>
        <taxon>Bacteria</taxon>
        <taxon>Pseudomonadati</taxon>
        <taxon>Pseudomonadota</taxon>
        <taxon>Betaproteobacteria</taxon>
        <taxon>Burkholderiales</taxon>
        <taxon>Piscinibacterium</taxon>
    </lineage>
</organism>
<comment type="caution">
    <text evidence="6">The sequence shown here is derived from an EMBL/GenBank/DDBJ whole genome shotgun (WGS) entry which is preliminary data.</text>
</comment>
<feature type="compositionally biased region" description="Basic and acidic residues" evidence="2">
    <location>
        <begin position="792"/>
        <end position="804"/>
    </location>
</feature>
<dbReference type="Pfam" id="PF05954">
    <property type="entry name" value="Phage_GPD"/>
    <property type="match status" value="1"/>
</dbReference>
<dbReference type="SUPFAM" id="SSF69279">
    <property type="entry name" value="Phage tail proteins"/>
    <property type="match status" value="2"/>
</dbReference>
<dbReference type="Gene3D" id="3.55.50.10">
    <property type="entry name" value="Baseplate protein-like domains"/>
    <property type="match status" value="1"/>
</dbReference>
<name>A0ABV7H320_9BURK</name>
<sequence length="812" mass="85911">AVLGDHAIAKSEFKLTHAYPKRPYTVQYRESDLAFINRLCELEGITYHVVHHPAEGAGSGAGALLGANPGPGSHSIVFTDSAAKHADCPGYETVPFHAQVGSRREDEQALLSWTEQRSIAASSVTLSDYAFLKPGAPQTGGRADASLSAQLQGAHAEIYEAPGQFHKESREESIAEHQAQVLLESIATGTRTWTGATSARGLSTGGCFTLTKHPQAGQNGHYLITGERCTVVFASYEGVSGTEERPSGHSSASELQAAYSRRGGSPSLEEVLSAGGAYFHAEISAQRSEQPHRPARVTPRPQIHSIQTATVVGSGAGEIHTDAHGRIKVHFHWDRYGGRNGQDSCWLRVAQPWAGANWGAQFLPRVGQEVIVSFVEGDPDAPIATGRLYNAEQRAAAFSDAGSLPGNQALAGFKSKELNGSGYNQLLFDDTAGQVRLQLATTHGASQLNLGYLMHPRADQAEEAGAVDKPSAEPRGEGFELRTDHWGAIRAAKGLLITTDGRAQAVGGALDRNELIAVLQEALTLAQSLTENASQAGAATAKDEKDAKGPDHAPQETQLKEVKGLAAGANNEPDNTDPSANHLALHSPAGIAMASPHSVTLAAGQTLDQVAAKHVQLTSGQQTHVHAGTGIRQYTHSGGIHQIAHQGKVLIQSQHDDTVINAEQAIHLSASQKHILLEAKEHITLATEGGGYITLKGGNVEIGLPGAFTPKASKHAWQGAAKMAMKPVDFPDTKHWIGVNYLDPMGPASGLGITGVAYKILFDDGSSIAGKTDGQGKGRHENVDNKVVKEVIYEPRTPDDEKPHAPLSDLTG</sequence>
<feature type="domain" description="DUF2345" evidence="4">
    <location>
        <begin position="579"/>
        <end position="721"/>
    </location>
</feature>
<dbReference type="InterPro" id="IPR017847">
    <property type="entry name" value="T6SS_RhsGE_Vgr_subset"/>
</dbReference>
<dbReference type="InterPro" id="IPR037026">
    <property type="entry name" value="Vgr_OB-fold_dom_sf"/>
</dbReference>
<gene>
    <name evidence="6" type="ORF">ACFOEN_11075</name>
</gene>
<reference evidence="7" key="1">
    <citation type="journal article" date="2019" name="Int. J. Syst. Evol. Microbiol.">
        <title>The Global Catalogue of Microorganisms (GCM) 10K type strain sequencing project: providing services to taxonomists for standard genome sequencing and annotation.</title>
        <authorList>
            <consortium name="The Broad Institute Genomics Platform"/>
            <consortium name="The Broad Institute Genome Sequencing Center for Infectious Disease"/>
            <person name="Wu L."/>
            <person name="Ma J."/>
        </authorList>
    </citation>
    <scope>NUCLEOTIDE SEQUENCE [LARGE SCALE GENOMIC DNA]</scope>
    <source>
        <strain evidence="7">KCTC 52168</strain>
    </source>
</reference>
<dbReference type="InterPro" id="IPR028244">
    <property type="entry name" value="T6SS_Rhs_Vgr_dom"/>
</dbReference>
<dbReference type="SUPFAM" id="SSF69255">
    <property type="entry name" value="gp5 N-terminal domain-like"/>
    <property type="match status" value="1"/>
</dbReference>
<dbReference type="Pfam" id="PF13296">
    <property type="entry name" value="T6SS_Vgr"/>
    <property type="match status" value="1"/>
</dbReference>